<dbReference type="Pfam" id="PF01380">
    <property type="entry name" value="SIS"/>
    <property type="match status" value="1"/>
</dbReference>
<dbReference type="GO" id="GO:0003677">
    <property type="term" value="F:DNA binding"/>
    <property type="evidence" value="ECO:0007669"/>
    <property type="project" value="UniProtKB-KW"/>
</dbReference>
<keyword evidence="3" id="KW-0804">Transcription</keyword>
<evidence type="ECO:0000256" key="3">
    <source>
        <dbReference type="ARBA" id="ARBA00023163"/>
    </source>
</evidence>
<dbReference type="InterPro" id="IPR047640">
    <property type="entry name" value="RpiR-like"/>
</dbReference>
<dbReference type="Pfam" id="PF01418">
    <property type="entry name" value="HTH_6"/>
    <property type="match status" value="1"/>
</dbReference>
<dbReference type="CDD" id="cd05013">
    <property type="entry name" value="SIS_RpiR"/>
    <property type="match status" value="1"/>
</dbReference>
<dbReference type="InterPro" id="IPR046348">
    <property type="entry name" value="SIS_dom_sf"/>
</dbReference>
<accession>A0A919GAT8</accession>
<name>A0A919GAT8_9ACTN</name>
<dbReference type="InterPro" id="IPR009057">
    <property type="entry name" value="Homeodomain-like_sf"/>
</dbReference>
<keyword evidence="2" id="KW-0238">DNA-binding</keyword>
<dbReference type="SUPFAM" id="SSF53697">
    <property type="entry name" value="SIS domain"/>
    <property type="match status" value="1"/>
</dbReference>
<dbReference type="Gene3D" id="3.40.50.10490">
    <property type="entry name" value="Glucose-6-phosphate isomerase like protein, domain 1"/>
    <property type="match status" value="1"/>
</dbReference>
<feature type="domain" description="SIS" evidence="6">
    <location>
        <begin position="129"/>
        <end position="269"/>
    </location>
</feature>
<dbReference type="Proteomes" id="UP000603708">
    <property type="component" value="Unassembled WGS sequence"/>
</dbReference>
<comment type="caution">
    <text evidence="7">The sequence shown here is derived from an EMBL/GenBank/DDBJ whole genome shotgun (WGS) entry which is preliminary data.</text>
</comment>
<dbReference type="SUPFAM" id="SSF46689">
    <property type="entry name" value="Homeodomain-like"/>
    <property type="match status" value="1"/>
</dbReference>
<dbReference type="GO" id="GO:0003700">
    <property type="term" value="F:DNA-binding transcription factor activity"/>
    <property type="evidence" value="ECO:0007669"/>
    <property type="project" value="InterPro"/>
</dbReference>
<sequence>MAKGGLIPRLRALRPELSGASARVADRLLADPAGAAAMTIQELAAAAHTSAATVTRVCRRAGLDGYAELRISLATESGREAGGAWRADLGEDIDVADPLERVLAVIAARDAAAIHDTVTGLDTATLEAACDALAGARRVDLYGVGGSAIVATELQLRLHRIGCAAWAWAEVHSALTSASQLGPRDVAVGISHTGETAETCRPLAVAGARGATTIALTNASGSTLARTAGTVLTTSVRTVSLRPDFLAARHSQLIVLDALYLGVAQRSYGRTVAALEATAATIAEHRRAHPAKRAVPRVRADRGGDGDPAAGADPATGREPAHGAGPAGHDPTPTERDTPR</sequence>
<feature type="compositionally biased region" description="Low complexity" evidence="4">
    <location>
        <begin position="307"/>
        <end position="318"/>
    </location>
</feature>
<evidence type="ECO:0000313" key="7">
    <source>
        <dbReference type="EMBL" id="GHH81272.1"/>
    </source>
</evidence>
<keyword evidence="8" id="KW-1185">Reference proteome</keyword>
<dbReference type="AlphaFoldDB" id="A0A919GAT8"/>
<dbReference type="InterPro" id="IPR036388">
    <property type="entry name" value="WH-like_DNA-bd_sf"/>
</dbReference>
<reference evidence="7" key="2">
    <citation type="submission" date="2020-09" db="EMBL/GenBank/DDBJ databases">
        <authorList>
            <person name="Sun Q."/>
            <person name="Ohkuma M."/>
        </authorList>
    </citation>
    <scope>NUCLEOTIDE SEQUENCE</scope>
    <source>
        <strain evidence="7">JCM 5069</strain>
    </source>
</reference>
<feature type="region of interest" description="Disordered" evidence="4">
    <location>
        <begin position="286"/>
        <end position="340"/>
    </location>
</feature>
<evidence type="ECO:0000256" key="1">
    <source>
        <dbReference type="ARBA" id="ARBA00023015"/>
    </source>
</evidence>
<dbReference type="PROSITE" id="PS51071">
    <property type="entry name" value="HTH_RPIR"/>
    <property type="match status" value="1"/>
</dbReference>
<dbReference type="PROSITE" id="PS51464">
    <property type="entry name" value="SIS"/>
    <property type="match status" value="1"/>
</dbReference>
<dbReference type="PANTHER" id="PTHR30514:SF1">
    <property type="entry name" value="HTH-TYPE TRANSCRIPTIONAL REGULATOR HEXR-RELATED"/>
    <property type="match status" value="1"/>
</dbReference>
<organism evidence="7 8">
    <name type="scientific">Streptomyces sulfonofaciens</name>
    <dbReference type="NCBI Taxonomy" id="68272"/>
    <lineage>
        <taxon>Bacteria</taxon>
        <taxon>Bacillati</taxon>
        <taxon>Actinomycetota</taxon>
        <taxon>Actinomycetes</taxon>
        <taxon>Kitasatosporales</taxon>
        <taxon>Streptomycetaceae</taxon>
        <taxon>Streptomyces</taxon>
    </lineage>
</organism>
<evidence type="ECO:0000256" key="2">
    <source>
        <dbReference type="ARBA" id="ARBA00023125"/>
    </source>
</evidence>
<evidence type="ECO:0000259" key="6">
    <source>
        <dbReference type="PROSITE" id="PS51464"/>
    </source>
</evidence>
<feature type="domain" description="HTH rpiR-type" evidence="5">
    <location>
        <begin position="4"/>
        <end position="80"/>
    </location>
</feature>
<gene>
    <name evidence="7" type="ORF">GCM10018793_38220</name>
</gene>
<protein>
    <submittedName>
        <fullName evidence="7">Transcriptional regulator</fullName>
    </submittedName>
</protein>
<dbReference type="Gene3D" id="1.10.10.10">
    <property type="entry name" value="Winged helix-like DNA-binding domain superfamily/Winged helix DNA-binding domain"/>
    <property type="match status" value="1"/>
</dbReference>
<dbReference type="GO" id="GO:0097367">
    <property type="term" value="F:carbohydrate derivative binding"/>
    <property type="evidence" value="ECO:0007669"/>
    <property type="project" value="InterPro"/>
</dbReference>
<dbReference type="InterPro" id="IPR035472">
    <property type="entry name" value="RpiR-like_SIS"/>
</dbReference>
<evidence type="ECO:0000256" key="4">
    <source>
        <dbReference type="SAM" id="MobiDB-lite"/>
    </source>
</evidence>
<dbReference type="PANTHER" id="PTHR30514">
    <property type="entry name" value="GLUCOKINASE"/>
    <property type="match status" value="1"/>
</dbReference>
<evidence type="ECO:0000313" key="8">
    <source>
        <dbReference type="Proteomes" id="UP000603708"/>
    </source>
</evidence>
<feature type="compositionally biased region" description="Basic residues" evidence="4">
    <location>
        <begin position="286"/>
        <end position="296"/>
    </location>
</feature>
<reference evidence="7" key="1">
    <citation type="journal article" date="2014" name="Int. J. Syst. Evol. Microbiol.">
        <title>Complete genome sequence of Corynebacterium casei LMG S-19264T (=DSM 44701T), isolated from a smear-ripened cheese.</title>
        <authorList>
            <consortium name="US DOE Joint Genome Institute (JGI-PGF)"/>
            <person name="Walter F."/>
            <person name="Albersmeier A."/>
            <person name="Kalinowski J."/>
            <person name="Ruckert C."/>
        </authorList>
    </citation>
    <scope>NUCLEOTIDE SEQUENCE</scope>
    <source>
        <strain evidence="7">JCM 5069</strain>
    </source>
</reference>
<dbReference type="InterPro" id="IPR001347">
    <property type="entry name" value="SIS_dom"/>
</dbReference>
<keyword evidence="1" id="KW-0805">Transcription regulation</keyword>
<dbReference type="GO" id="GO:1901135">
    <property type="term" value="P:carbohydrate derivative metabolic process"/>
    <property type="evidence" value="ECO:0007669"/>
    <property type="project" value="InterPro"/>
</dbReference>
<dbReference type="InterPro" id="IPR000281">
    <property type="entry name" value="HTH_RpiR"/>
</dbReference>
<dbReference type="RefSeq" id="WP_189933629.1">
    <property type="nucleotide sequence ID" value="NZ_BNCD01000011.1"/>
</dbReference>
<evidence type="ECO:0000259" key="5">
    <source>
        <dbReference type="PROSITE" id="PS51071"/>
    </source>
</evidence>
<proteinExistence type="predicted"/>
<dbReference type="EMBL" id="BNCD01000011">
    <property type="protein sequence ID" value="GHH81272.1"/>
    <property type="molecule type" value="Genomic_DNA"/>
</dbReference>